<dbReference type="GO" id="GO:0016787">
    <property type="term" value="F:hydrolase activity"/>
    <property type="evidence" value="ECO:0007669"/>
    <property type="project" value="UniProtKB-KW"/>
</dbReference>
<evidence type="ECO:0000313" key="9">
    <source>
        <dbReference type="Proteomes" id="UP000267145"/>
    </source>
</evidence>
<sequence length="308" mass="33624">MQVAPLPGATDASATPRSRQGMATQLAALPAIERLSPACIRILGGNPGKFTLQGTNTYLLGTGRRRILIDTGEGKPAWAESVRSALEEEKASIETVLVSHWHHDHTGGIADILSICPEAQVYKNEPEDGQRNIADGQTFSVSGASLTAVHSPGHTTDHVTFVFHEEDAMFTADNVLGHGTAVFEDLGVYVDSLERMRHMFKGRAYPGHGPVVSEGPAKIIEYIRHRQERENQVLRMLRTSHERAGVGSQSDDWTVMELVKVIYKDVPEALHVPASGGVLQILRKLEAEGQVAQTPDAERWITKDKSSL</sequence>
<dbReference type="GeneID" id="39605020"/>
<dbReference type="Gene3D" id="1.10.10.10">
    <property type="entry name" value="Winged helix-like DNA-binding domain superfamily/Winged helix DNA-binding domain"/>
    <property type="match status" value="1"/>
</dbReference>
<dbReference type="FunFam" id="3.60.15.10:FF:000041">
    <property type="entry name" value="Metallo-beta-lactamase domain protein"/>
    <property type="match status" value="1"/>
</dbReference>
<dbReference type="SUPFAM" id="SSF56281">
    <property type="entry name" value="Metallo-hydrolase/oxidoreductase"/>
    <property type="match status" value="1"/>
</dbReference>
<protein>
    <recommendedName>
        <fullName evidence="7">Metallo-beta-lactamase domain-containing protein</fullName>
    </recommendedName>
</protein>
<comment type="caution">
    <text evidence="8">The sequence shown here is derived from an EMBL/GenBank/DDBJ whole genome shotgun (WGS) entry which is preliminary data.</text>
</comment>
<dbReference type="FunFam" id="1.10.10.10:FF:000328">
    <property type="entry name" value="Lactamase beta 2"/>
    <property type="match status" value="1"/>
</dbReference>
<dbReference type="STRING" id="1051616.A0A3M9Y305"/>
<reference evidence="8 9" key="1">
    <citation type="submission" date="2018-10" db="EMBL/GenBank/DDBJ databases">
        <title>Genome sequence of Verticillium nonalfalfae VnAa140.</title>
        <authorList>
            <person name="Stajich J.E."/>
            <person name="Kasson M.T."/>
        </authorList>
    </citation>
    <scope>NUCLEOTIDE SEQUENCE [LARGE SCALE GENOMIC DNA]</scope>
    <source>
        <strain evidence="8 9">VnAa140</strain>
    </source>
</reference>
<dbReference type="AlphaFoldDB" id="A0A3M9Y305"/>
<comment type="cofactor">
    <cofactor evidence="1">
        <name>Zn(2+)</name>
        <dbReference type="ChEBI" id="CHEBI:29105"/>
    </cofactor>
</comment>
<dbReference type="InterPro" id="IPR047921">
    <property type="entry name" value="LACTB2-like_MBL-fold"/>
</dbReference>
<dbReference type="RefSeq" id="XP_028491966.1">
    <property type="nucleotide sequence ID" value="XM_028635568.1"/>
</dbReference>
<feature type="compositionally biased region" description="Polar residues" evidence="6">
    <location>
        <begin position="12"/>
        <end position="21"/>
    </location>
</feature>
<dbReference type="PANTHER" id="PTHR23131:SF0">
    <property type="entry name" value="ENDORIBONUCLEASE LACTB2"/>
    <property type="match status" value="1"/>
</dbReference>
<keyword evidence="3" id="KW-0479">Metal-binding</keyword>
<gene>
    <name evidence="8" type="ORF">D7B24_001331</name>
</gene>
<keyword evidence="4" id="KW-0378">Hydrolase</keyword>
<dbReference type="InterPro" id="IPR001279">
    <property type="entry name" value="Metallo-B-lactamas"/>
</dbReference>
<proteinExistence type="inferred from homology"/>
<dbReference type="GO" id="GO:0044550">
    <property type="term" value="P:secondary metabolite biosynthetic process"/>
    <property type="evidence" value="ECO:0007669"/>
    <property type="project" value="TreeGrafter"/>
</dbReference>
<dbReference type="GO" id="GO:0046872">
    <property type="term" value="F:metal ion binding"/>
    <property type="evidence" value="ECO:0007669"/>
    <property type="project" value="UniProtKB-KW"/>
</dbReference>
<dbReference type="InterPro" id="IPR036866">
    <property type="entry name" value="RibonucZ/Hydroxyglut_hydro"/>
</dbReference>
<evidence type="ECO:0000256" key="4">
    <source>
        <dbReference type="ARBA" id="ARBA00022801"/>
    </source>
</evidence>
<dbReference type="InterPro" id="IPR050662">
    <property type="entry name" value="Sec-metab_biosynth-thioest"/>
</dbReference>
<keyword evidence="9" id="KW-1185">Reference proteome</keyword>
<evidence type="ECO:0000256" key="2">
    <source>
        <dbReference type="ARBA" id="ARBA00006759"/>
    </source>
</evidence>
<evidence type="ECO:0000256" key="3">
    <source>
        <dbReference type="ARBA" id="ARBA00022723"/>
    </source>
</evidence>
<evidence type="ECO:0000256" key="5">
    <source>
        <dbReference type="ARBA" id="ARBA00022833"/>
    </source>
</evidence>
<evidence type="ECO:0000256" key="6">
    <source>
        <dbReference type="SAM" id="MobiDB-lite"/>
    </source>
</evidence>
<name>A0A3M9Y305_9PEZI</name>
<accession>A0A3M9Y305</accession>
<dbReference type="Pfam" id="PF17778">
    <property type="entry name" value="WHD_BLACT"/>
    <property type="match status" value="1"/>
</dbReference>
<evidence type="ECO:0000313" key="8">
    <source>
        <dbReference type="EMBL" id="RNJ53808.1"/>
    </source>
</evidence>
<dbReference type="Gene3D" id="3.60.15.10">
    <property type="entry name" value="Ribonuclease Z/Hydroxyacylglutathione hydrolase-like"/>
    <property type="match status" value="1"/>
</dbReference>
<dbReference type="InterPro" id="IPR036388">
    <property type="entry name" value="WH-like_DNA-bd_sf"/>
</dbReference>
<feature type="region of interest" description="Disordered" evidence="6">
    <location>
        <begin position="1"/>
        <end position="21"/>
    </location>
</feature>
<organism evidence="8 9">
    <name type="scientific">Verticillium nonalfalfae</name>
    <dbReference type="NCBI Taxonomy" id="1051616"/>
    <lineage>
        <taxon>Eukaryota</taxon>
        <taxon>Fungi</taxon>
        <taxon>Dikarya</taxon>
        <taxon>Ascomycota</taxon>
        <taxon>Pezizomycotina</taxon>
        <taxon>Sordariomycetes</taxon>
        <taxon>Hypocreomycetidae</taxon>
        <taxon>Glomerellales</taxon>
        <taxon>Plectosphaerellaceae</taxon>
        <taxon>Verticillium</taxon>
    </lineage>
</organism>
<dbReference type="Proteomes" id="UP000267145">
    <property type="component" value="Unassembled WGS sequence"/>
</dbReference>
<keyword evidence="5" id="KW-0862">Zinc</keyword>
<evidence type="ECO:0000256" key="1">
    <source>
        <dbReference type="ARBA" id="ARBA00001947"/>
    </source>
</evidence>
<feature type="domain" description="Metallo-beta-lactamase" evidence="7">
    <location>
        <begin position="54"/>
        <end position="208"/>
    </location>
</feature>
<dbReference type="PANTHER" id="PTHR23131">
    <property type="entry name" value="ENDORIBONUCLEASE LACTB2"/>
    <property type="match status" value="1"/>
</dbReference>
<dbReference type="CDD" id="cd07722">
    <property type="entry name" value="LACTB2-like_MBL-fold"/>
    <property type="match status" value="1"/>
</dbReference>
<dbReference type="Pfam" id="PF00753">
    <property type="entry name" value="Lactamase_B"/>
    <property type="match status" value="1"/>
</dbReference>
<dbReference type="InterPro" id="IPR041516">
    <property type="entry name" value="LACTB2_WH"/>
</dbReference>
<evidence type="ECO:0000259" key="7">
    <source>
        <dbReference type="SMART" id="SM00849"/>
    </source>
</evidence>
<dbReference type="EMBL" id="RBVV01000126">
    <property type="protein sequence ID" value="RNJ53808.1"/>
    <property type="molecule type" value="Genomic_DNA"/>
</dbReference>
<comment type="similarity">
    <text evidence="2">Belongs to the metallo-beta-lactamase superfamily. Glyoxalase II family.</text>
</comment>
<dbReference type="SMART" id="SM00849">
    <property type="entry name" value="Lactamase_B"/>
    <property type="match status" value="1"/>
</dbReference>